<dbReference type="RefSeq" id="WP_155316496.1">
    <property type="nucleotide sequence ID" value="NZ_AP021874.1"/>
</dbReference>
<evidence type="ECO:0000313" key="2">
    <source>
        <dbReference type="Proteomes" id="UP000427906"/>
    </source>
</evidence>
<organism evidence="1 2">
    <name type="scientific">Desulfosarcina alkanivorans</name>
    <dbReference type="NCBI Taxonomy" id="571177"/>
    <lineage>
        <taxon>Bacteria</taxon>
        <taxon>Pseudomonadati</taxon>
        <taxon>Thermodesulfobacteriota</taxon>
        <taxon>Desulfobacteria</taxon>
        <taxon>Desulfobacterales</taxon>
        <taxon>Desulfosarcinaceae</taxon>
        <taxon>Desulfosarcina</taxon>
    </lineage>
</organism>
<dbReference type="Proteomes" id="UP000427906">
    <property type="component" value="Chromosome"/>
</dbReference>
<dbReference type="AlphaFoldDB" id="A0A5K7YPV6"/>
<keyword evidence="2" id="KW-1185">Reference proteome</keyword>
<evidence type="ECO:0000313" key="1">
    <source>
        <dbReference type="EMBL" id="BBO68324.1"/>
    </source>
</evidence>
<dbReference type="OrthoDB" id="5432564at2"/>
<evidence type="ECO:0008006" key="3">
    <source>
        <dbReference type="Google" id="ProtNLM"/>
    </source>
</evidence>
<accession>A0A5K7YPV6</accession>
<reference evidence="1 2" key="1">
    <citation type="submission" date="2019-11" db="EMBL/GenBank/DDBJ databases">
        <title>Comparative genomics of hydrocarbon-degrading Desulfosarcina strains.</title>
        <authorList>
            <person name="Watanabe M."/>
            <person name="Kojima H."/>
            <person name="Fukui M."/>
        </authorList>
    </citation>
    <scope>NUCLEOTIDE SEQUENCE [LARGE SCALE GENOMIC DNA]</scope>
    <source>
        <strain evidence="1 2">PL12</strain>
    </source>
</reference>
<dbReference type="EMBL" id="AP021874">
    <property type="protein sequence ID" value="BBO68324.1"/>
    <property type="molecule type" value="Genomic_DNA"/>
</dbReference>
<protein>
    <recommendedName>
        <fullName evidence="3">Response regulatory domain-containing protein</fullName>
    </recommendedName>
</protein>
<dbReference type="KEGG" id="dalk:DSCA_22540"/>
<name>A0A5K7YPV6_9BACT</name>
<gene>
    <name evidence="1" type="ORF">DSCA_22540</name>
</gene>
<sequence>MLLLYAKVQNGVTRALKPILNGRSPGVGLETYADLNDLFDRLHKPRFNLEIGILDIASEGELDRLLTIRELLSDMRLVLVLPDKNPHTVAKAHALAPRFITFADAGIAPLASVISKMLACRTMPMTAPPAAPETACH</sequence>
<proteinExistence type="predicted"/>